<keyword evidence="11" id="KW-1185">Reference proteome</keyword>
<keyword evidence="8 9" id="KW-0472">Membrane</keyword>
<feature type="transmembrane region" description="Helical" evidence="9">
    <location>
        <begin position="415"/>
        <end position="435"/>
    </location>
</feature>
<evidence type="ECO:0000256" key="6">
    <source>
        <dbReference type="ARBA" id="ARBA00022847"/>
    </source>
</evidence>
<evidence type="ECO:0000313" key="10">
    <source>
        <dbReference type="EMBL" id="PYZ96588.1"/>
    </source>
</evidence>
<comment type="similarity">
    <text evidence="2 9">Belongs to the alanine or glycine:cation symporter (AGCS) (TC 2.A.25) family.</text>
</comment>
<keyword evidence="7 9" id="KW-1133">Transmembrane helix</keyword>
<dbReference type="Pfam" id="PF01235">
    <property type="entry name" value="Na_Ala_symp"/>
    <property type="match status" value="1"/>
</dbReference>
<evidence type="ECO:0000313" key="11">
    <source>
        <dbReference type="Proteomes" id="UP000248066"/>
    </source>
</evidence>
<dbReference type="InterPro" id="IPR001463">
    <property type="entry name" value="Na/Ala_symport"/>
</dbReference>
<dbReference type="OrthoDB" id="9804874at2"/>
<dbReference type="PROSITE" id="PS00873">
    <property type="entry name" value="NA_ALANINE_SYMP"/>
    <property type="match status" value="1"/>
</dbReference>
<keyword evidence="4 9" id="KW-1003">Cell membrane</keyword>
<gene>
    <name evidence="10" type="ORF">CR205_12825</name>
</gene>
<evidence type="ECO:0000256" key="2">
    <source>
        <dbReference type="ARBA" id="ARBA00009261"/>
    </source>
</evidence>
<feature type="transmembrane region" description="Helical" evidence="9">
    <location>
        <begin position="211"/>
        <end position="232"/>
    </location>
</feature>
<evidence type="ECO:0000256" key="8">
    <source>
        <dbReference type="ARBA" id="ARBA00023136"/>
    </source>
</evidence>
<dbReference type="Gene3D" id="1.20.1740.10">
    <property type="entry name" value="Amino acid/polyamine transporter I"/>
    <property type="match status" value="1"/>
</dbReference>
<feature type="transmembrane region" description="Helical" evidence="9">
    <location>
        <begin position="69"/>
        <end position="93"/>
    </location>
</feature>
<sequence>MKVLEFLEFFIDDILWTWILIGLLIGLGLWFTISTGFVQFRYFGEMFKVVFEKSTISSKGKQGVSSFQAFCISTASRVGTGNLAGVALAVSLGGPGAVFWMWLIALLGAATAFIESTLAQVYKVKDGENFRGGPAYYMEKALKARWLGVSFAILITLAFGFIFNMVQANTISGAFENAYDINPLWTGIVLALLAGLVFFGGVQRVAKVTQIIVPVMAVIYLVFALGISIVNITELPAVISLILANAFGLEEVVGGGMGAALMQGIRRGLFSNEAGMGSVPNAAATANVKHPAKQGLVQSLGVFVDTLIICTATAFVILLTDVYTGGAEEGIAITQMALSEHIGDWAISFLALAILLFAFSSIVGNYYYGETNMEFVRKNRLMINFYRVAVMAMVLIGATAELSTVWMMADLFMGLMAVMNLLVIAILGKLAVAVLRDYGKQRKARKEPVFYADQIEGLTGTECWEREERKEKAN</sequence>
<feature type="transmembrane region" description="Helical" evidence="9">
    <location>
        <begin position="183"/>
        <end position="202"/>
    </location>
</feature>
<dbReference type="PANTHER" id="PTHR30330:SF1">
    <property type="entry name" value="AMINO-ACID CARRIER PROTEIN ALST"/>
    <property type="match status" value="1"/>
</dbReference>
<name>A0A2W0HSL8_9BACI</name>
<proteinExistence type="inferred from homology"/>
<feature type="transmembrane region" description="Helical" evidence="9">
    <location>
        <begin position="345"/>
        <end position="368"/>
    </location>
</feature>
<evidence type="ECO:0000256" key="9">
    <source>
        <dbReference type="RuleBase" id="RU363064"/>
    </source>
</evidence>
<dbReference type="GO" id="GO:0005283">
    <property type="term" value="F:amino acid:sodium symporter activity"/>
    <property type="evidence" value="ECO:0007669"/>
    <property type="project" value="InterPro"/>
</dbReference>
<feature type="transmembrane region" description="Helical" evidence="9">
    <location>
        <begin position="15"/>
        <end position="38"/>
    </location>
</feature>
<dbReference type="RefSeq" id="WP_110520426.1">
    <property type="nucleotide sequence ID" value="NZ_PDOF01000002.1"/>
</dbReference>
<feature type="transmembrane region" description="Helical" evidence="9">
    <location>
        <begin position="143"/>
        <end position="163"/>
    </location>
</feature>
<feature type="transmembrane region" description="Helical" evidence="9">
    <location>
        <begin position="388"/>
        <end position="409"/>
    </location>
</feature>
<feature type="transmembrane region" description="Helical" evidence="9">
    <location>
        <begin position="299"/>
        <end position="319"/>
    </location>
</feature>
<dbReference type="Proteomes" id="UP000248066">
    <property type="component" value="Unassembled WGS sequence"/>
</dbReference>
<accession>A0A2W0HSL8</accession>
<organism evidence="10 11">
    <name type="scientific">Alteribacter lacisalsi</name>
    <dbReference type="NCBI Taxonomy" id="2045244"/>
    <lineage>
        <taxon>Bacteria</taxon>
        <taxon>Bacillati</taxon>
        <taxon>Bacillota</taxon>
        <taxon>Bacilli</taxon>
        <taxon>Bacillales</taxon>
        <taxon>Bacillaceae</taxon>
        <taxon>Alteribacter</taxon>
    </lineage>
</organism>
<reference evidence="10 11" key="1">
    <citation type="submission" date="2017-10" db="EMBL/GenBank/DDBJ databases">
        <title>Bacillus sp. nov., a halophilic bacterium isolated from a Yangshapao Lake.</title>
        <authorList>
            <person name="Wang H."/>
        </authorList>
    </citation>
    <scope>NUCLEOTIDE SEQUENCE [LARGE SCALE GENOMIC DNA]</scope>
    <source>
        <strain evidence="10 11">YSP-3</strain>
    </source>
</reference>
<protein>
    <submittedName>
        <fullName evidence="10">Sodium:alanine symporter family protein</fullName>
    </submittedName>
</protein>
<evidence type="ECO:0000256" key="4">
    <source>
        <dbReference type="ARBA" id="ARBA00022475"/>
    </source>
</evidence>
<keyword evidence="6 9" id="KW-0769">Symport</keyword>
<dbReference type="EMBL" id="PDOF01000002">
    <property type="protein sequence ID" value="PYZ96588.1"/>
    <property type="molecule type" value="Genomic_DNA"/>
</dbReference>
<keyword evidence="3 9" id="KW-0813">Transport</keyword>
<evidence type="ECO:0000256" key="3">
    <source>
        <dbReference type="ARBA" id="ARBA00022448"/>
    </source>
</evidence>
<keyword evidence="5 9" id="KW-0812">Transmembrane</keyword>
<comment type="caution">
    <text evidence="10">The sequence shown here is derived from an EMBL/GenBank/DDBJ whole genome shotgun (WGS) entry which is preliminary data.</text>
</comment>
<dbReference type="NCBIfam" id="TIGR00835">
    <property type="entry name" value="agcS"/>
    <property type="match status" value="1"/>
</dbReference>
<dbReference type="GO" id="GO:0005886">
    <property type="term" value="C:plasma membrane"/>
    <property type="evidence" value="ECO:0007669"/>
    <property type="project" value="UniProtKB-SubCell"/>
</dbReference>
<dbReference type="FunFam" id="1.20.1740.10:FF:000004">
    <property type="entry name" value="Sodium:alanine symporter family protein"/>
    <property type="match status" value="1"/>
</dbReference>
<dbReference type="AlphaFoldDB" id="A0A2W0HSL8"/>
<dbReference type="PANTHER" id="PTHR30330">
    <property type="entry name" value="AGSS FAMILY TRANSPORTER, SODIUM-ALANINE"/>
    <property type="match status" value="1"/>
</dbReference>
<feature type="transmembrane region" description="Helical" evidence="9">
    <location>
        <begin position="238"/>
        <end position="261"/>
    </location>
</feature>
<comment type="subcellular location">
    <subcellularLocation>
        <location evidence="1 9">Cell membrane</location>
        <topology evidence="1 9">Multi-pass membrane protein</topology>
    </subcellularLocation>
</comment>
<evidence type="ECO:0000256" key="7">
    <source>
        <dbReference type="ARBA" id="ARBA00022989"/>
    </source>
</evidence>
<feature type="transmembrane region" description="Helical" evidence="9">
    <location>
        <begin position="99"/>
        <end position="122"/>
    </location>
</feature>
<evidence type="ECO:0000256" key="5">
    <source>
        <dbReference type="ARBA" id="ARBA00022692"/>
    </source>
</evidence>
<evidence type="ECO:0000256" key="1">
    <source>
        <dbReference type="ARBA" id="ARBA00004651"/>
    </source>
</evidence>
<dbReference type="PRINTS" id="PR00175">
    <property type="entry name" value="NAALASMPORT"/>
</dbReference>